<sequence length="101" mass="11426">MQEGMVWKYLINLILIHNGHHVVTHWVDLAAHPHLSLDVDLTVEAGLVTEVIKIEEDLIEGVEILDEVMVIVRRETVGIVVVEIIGIVDEKVLIQMAIFKE</sequence>
<gene>
    <name evidence="1" type="ORF">g.4752</name>
</gene>
<dbReference type="EMBL" id="GDHC01003267">
    <property type="protein sequence ID" value="JAQ15362.1"/>
    <property type="molecule type" value="Transcribed_RNA"/>
</dbReference>
<dbReference type="AlphaFoldDB" id="A0A146M8K6"/>
<organism evidence="1">
    <name type="scientific">Lygus hesperus</name>
    <name type="common">Western plant bug</name>
    <dbReference type="NCBI Taxonomy" id="30085"/>
    <lineage>
        <taxon>Eukaryota</taxon>
        <taxon>Metazoa</taxon>
        <taxon>Ecdysozoa</taxon>
        <taxon>Arthropoda</taxon>
        <taxon>Hexapoda</taxon>
        <taxon>Insecta</taxon>
        <taxon>Pterygota</taxon>
        <taxon>Neoptera</taxon>
        <taxon>Paraneoptera</taxon>
        <taxon>Hemiptera</taxon>
        <taxon>Heteroptera</taxon>
        <taxon>Panheteroptera</taxon>
        <taxon>Cimicomorpha</taxon>
        <taxon>Miridae</taxon>
        <taxon>Mirini</taxon>
        <taxon>Lygus</taxon>
    </lineage>
</organism>
<protein>
    <submittedName>
        <fullName evidence="1">Uncharacterized protein</fullName>
    </submittedName>
</protein>
<feature type="non-terminal residue" evidence="1">
    <location>
        <position position="101"/>
    </location>
</feature>
<accession>A0A146M8K6</accession>
<reference evidence="1" key="1">
    <citation type="journal article" date="2016" name="Gigascience">
        <title>De novo construction of an expanded transcriptome assembly for the western tarnished plant bug, Lygus hesperus.</title>
        <authorList>
            <person name="Tassone E.E."/>
            <person name="Geib S.M."/>
            <person name="Hall B."/>
            <person name="Fabrick J.A."/>
            <person name="Brent C.S."/>
            <person name="Hull J.J."/>
        </authorList>
    </citation>
    <scope>NUCLEOTIDE SEQUENCE</scope>
</reference>
<evidence type="ECO:0000313" key="1">
    <source>
        <dbReference type="EMBL" id="JAQ15362.1"/>
    </source>
</evidence>
<name>A0A146M8K6_LYGHE</name>
<proteinExistence type="predicted"/>